<sequence length="90" mass="9590">MGPLDEVAVTRADISVMGMVTVSSRLQKCLWHRAIRCAAERVAARAAGAIPERADLLQGLWPCGDGDRHGDHDTTTHGVSRLQDTAAAVV</sequence>
<gene>
    <name evidence="1" type="ORF">HZA66_08675</name>
</gene>
<reference evidence="1" key="1">
    <citation type="submission" date="2020-07" db="EMBL/GenBank/DDBJ databases">
        <title>Huge and variable diversity of episymbiotic CPR bacteria and DPANN archaea in groundwater ecosystems.</title>
        <authorList>
            <person name="He C.Y."/>
            <person name="Keren R."/>
            <person name="Whittaker M."/>
            <person name="Farag I.F."/>
            <person name="Doudna J."/>
            <person name="Cate J.H.D."/>
            <person name="Banfield J.F."/>
        </authorList>
    </citation>
    <scope>NUCLEOTIDE SEQUENCE</scope>
    <source>
        <strain evidence="1">NC_groundwater_1818_Pr3_B-0.1um_66_35</strain>
    </source>
</reference>
<dbReference type="Proteomes" id="UP000782519">
    <property type="component" value="Unassembled WGS sequence"/>
</dbReference>
<proteinExistence type="predicted"/>
<dbReference type="EMBL" id="JACRJB010000023">
    <property type="protein sequence ID" value="MBI5129504.1"/>
    <property type="molecule type" value="Genomic_DNA"/>
</dbReference>
<protein>
    <submittedName>
        <fullName evidence="1">Uncharacterized protein</fullName>
    </submittedName>
</protein>
<evidence type="ECO:0000313" key="1">
    <source>
        <dbReference type="EMBL" id="MBI5129504.1"/>
    </source>
</evidence>
<name>A0A933RWI6_RHOPL</name>
<comment type="caution">
    <text evidence="1">The sequence shown here is derived from an EMBL/GenBank/DDBJ whole genome shotgun (WGS) entry which is preliminary data.</text>
</comment>
<accession>A0A933RWI6</accession>
<organism evidence="1 2">
    <name type="scientific">Rhodopseudomonas palustris</name>
    <dbReference type="NCBI Taxonomy" id="1076"/>
    <lineage>
        <taxon>Bacteria</taxon>
        <taxon>Pseudomonadati</taxon>
        <taxon>Pseudomonadota</taxon>
        <taxon>Alphaproteobacteria</taxon>
        <taxon>Hyphomicrobiales</taxon>
        <taxon>Nitrobacteraceae</taxon>
        <taxon>Rhodopseudomonas</taxon>
    </lineage>
</organism>
<dbReference type="AlphaFoldDB" id="A0A933RWI6"/>
<evidence type="ECO:0000313" key="2">
    <source>
        <dbReference type="Proteomes" id="UP000782519"/>
    </source>
</evidence>